<sequence>MAAVAFLIDELEKQVACKPIDKSIPAVQPTMPIVRIFRVWPPRFRWRNLNKAKAMLKGGY</sequence>
<dbReference type="EMBL" id="CTRP01000012">
    <property type="protein sequence ID" value="CQR73324.1"/>
    <property type="molecule type" value="Genomic_DNA"/>
</dbReference>
<keyword evidence="2" id="KW-1185">Reference proteome</keyword>
<dbReference type="AlphaFoldDB" id="A0A0U1L329"/>
<proteinExistence type="predicted"/>
<evidence type="ECO:0000313" key="2">
    <source>
        <dbReference type="Proteomes" id="UP000049855"/>
    </source>
</evidence>
<dbReference type="Proteomes" id="UP000049855">
    <property type="component" value="Unassembled WGS sequence"/>
</dbReference>
<gene>
    <name evidence="1" type="ORF">SpAn4DRAFT_2556</name>
</gene>
<accession>A0A0U1L329</accession>
<organism evidence="1 2">
    <name type="scientific">Sporomusa ovata</name>
    <dbReference type="NCBI Taxonomy" id="2378"/>
    <lineage>
        <taxon>Bacteria</taxon>
        <taxon>Bacillati</taxon>
        <taxon>Bacillota</taxon>
        <taxon>Negativicutes</taxon>
        <taxon>Selenomonadales</taxon>
        <taxon>Sporomusaceae</taxon>
        <taxon>Sporomusa</taxon>
    </lineage>
</organism>
<name>A0A0U1L329_9FIRM</name>
<protein>
    <submittedName>
        <fullName evidence="1">Uncharacterized protein</fullName>
    </submittedName>
</protein>
<reference evidence="2" key="1">
    <citation type="submission" date="2015-03" db="EMBL/GenBank/DDBJ databases">
        <authorList>
            <person name="Nijsse Bart"/>
        </authorList>
    </citation>
    <scope>NUCLEOTIDE SEQUENCE [LARGE SCALE GENOMIC DNA]</scope>
</reference>
<evidence type="ECO:0000313" key="1">
    <source>
        <dbReference type="EMBL" id="CQR73324.1"/>
    </source>
</evidence>